<keyword evidence="3" id="KW-1185">Reference proteome</keyword>
<feature type="region of interest" description="Disordered" evidence="1">
    <location>
        <begin position="1"/>
        <end position="21"/>
    </location>
</feature>
<dbReference type="STRING" id="765911.Thivi_1556"/>
<dbReference type="eggNOG" id="COG1675">
    <property type="taxonomic scope" value="Bacteria"/>
</dbReference>
<name>I3Y979_THIV6</name>
<sequence length="215" mass="24543">MGGIGSGRRHQGGRGTTSDYRSLDVRRLQRDGLLTPGQAFGWNWTRDGERLVSIFIRTATDKLTLSYRHQRAGSDWQPMEYAVPLDWTNCTYGGSRPWFLCPATGCGRRVAKLYLGGSGVFACRHCYRLAYDCQRETDDDRATRRAETIRQRLDWEAGILNLPGRRPKGMHRRTFERLKHQHDRFVSALIAGMASRLRLVEKGLGGLLDDLDVDW</sequence>
<dbReference type="KEGG" id="tvi:Thivi_1556"/>
<dbReference type="AlphaFoldDB" id="I3Y979"/>
<reference evidence="2 3" key="1">
    <citation type="submission" date="2012-06" db="EMBL/GenBank/DDBJ databases">
        <title>Complete sequence of Thiocystis violascens DSM 198.</title>
        <authorList>
            <consortium name="US DOE Joint Genome Institute"/>
            <person name="Lucas S."/>
            <person name="Han J."/>
            <person name="Lapidus A."/>
            <person name="Cheng J.-F."/>
            <person name="Goodwin L."/>
            <person name="Pitluck S."/>
            <person name="Peters L."/>
            <person name="Ovchinnikova G."/>
            <person name="Teshima H."/>
            <person name="Detter J.C."/>
            <person name="Han C."/>
            <person name="Tapia R."/>
            <person name="Land M."/>
            <person name="Hauser L."/>
            <person name="Kyrpides N."/>
            <person name="Ivanova N."/>
            <person name="Pagani I."/>
            <person name="Vogl K."/>
            <person name="Liu Z."/>
            <person name="Frigaard N.-U."/>
            <person name="Bryant D."/>
            <person name="Woyke T."/>
        </authorList>
    </citation>
    <scope>NUCLEOTIDE SEQUENCE [LARGE SCALE GENOMIC DNA]</scope>
    <source>
        <strain evidence="3">ATCC 17096 / DSM 198 / 6111</strain>
    </source>
</reference>
<organism evidence="2 3">
    <name type="scientific">Thiocystis violascens (strain ATCC 17096 / DSM 198 / 6111)</name>
    <name type="common">Chromatium violascens</name>
    <dbReference type="NCBI Taxonomy" id="765911"/>
    <lineage>
        <taxon>Bacteria</taxon>
        <taxon>Pseudomonadati</taxon>
        <taxon>Pseudomonadota</taxon>
        <taxon>Gammaproteobacteria</taxon>
        <taxon>Chromatiales</taxon>
        <taxon>Chromatiaceae</taxon>
        <taxon>Thiocystis</taxon>
    </lineage>
</organism>
<dbReference type="OrthoDB" id="5951715at2"/>
<dbReference type="HOGENOM" id="CLU_120867_0_0_6"/>
<evidence type="ECO:0000256" key="1">
    <source>
        <dbReference type="SAM" id="MobiDB-lite"/>
    </source>
</evidence>
<dbReference type="Proteomes" id="UP000006062">
    <property type="component" value="Chromosome"/>
</dbReference>
<evidence type="ECO:0000313" key="2">
    <source>
        <dbReference type="EMBL" id="AFL73547.1"/>
    </source>
</evidence>
<evidence type="ECO:0000313" key="3">
    <source>
        <dbReference type="Proteomes" id="UP000006062"/>
    </source>
</evidence>
<gene>
    <name evidence="2" type="ordered locus">Thivi_1556</name>
</gene>
<accession>I3Y979</accession>
<proteinExistence type="predicted"/>
<protein>
    <submittedName>
        <fullName evidence="2">Uncharacterized protein</fullName>
    </submittedName>
</protein>
<dbReference type="EMBL" id="CP003154">
    <property type="protein sequence ID" value="AFL73547.1"/>
    <property type="molecule type" value="Genomic_DNA"/>
</dbReference>